<dbReference type="SMART" id="SM00847">
    <property type="entry name" value="HA2"/>
    <property type="match status" value="1"/>
</dbReference>
<dbReference type="GO" id="GO:0004386">
    <property type="term" value="F:helicase activity"/>
    <property type="evidence" value="ECO:0007669"/>
    <property type="project" value="UniProtKB-KW"/>
</dbReference>
<dbReference type="Proteomes" id="UP000054047">
    <property type="component" value="Unassembled WGS sequence"/>
</dbReference>
<gene>
    <name evidence="6" type="ORF">ANCDUO_22126</name>
</gene>
<dbReference type="GO" id="GO:0003723">
    <property type="term" value="F:RNA binding"/>
    <property type="evidence" value="ECO:0007669"/>
    <property type="project" value="TreeGrafter"/>
</dbReference>
<dbReference type="InterPro" id="IPR007502">
    <property type="entry name" value="Helicase-assoc_dom"/>
</dbReference>
<keyword evidence="1" id="KW-0547">Nucleotide-binding</keyword>
<feature type="domain" description="Helicase-associated" evidence="5">
    <location>
        <begin position="17"/>
        <end position="111"/>
    </location>
</feature>
<dbReference type="PANTHER" id="PTHR18934:SF99">
    <property type="entry name" value="ATP-DEPENDENT RNA HELICASE DHX37-RELATED"/>
    <property type="match status" value="1"/>
</dbReference>
<keyword evidence="3" id="KW-0347">Helicase</keyword>
<evidence type="ECO:0000313" key="6">
    <source>
        <dbReference type="EMBL" id="KIH47809.1"/>
    </source>
</evidence>
<dbReference type="Pfam" id="PF04408">
    <property type="entry name" value="WHD_HA2"/>
    <property type="match status" value="1"/>
</dbReference>
<dbReference type="GO" id="GO:0005524">
    <property type="term" value="F:ATP binding"/>
    <property type="evidence" value="ECO:0007669"/>
    <property type="project" value="UniProtKB-KW"/>
</dbReference>
<organism evidence="6 7">
    <name type="scientific">Ancylostoma duodenale</name>
    <dbReference type="NCBI Taxonomy" id="51022"/>
    <lineage>
        <taxon>Eukaryota</taxon>
        <taxon>Metazoa</taxon>
        <taxon>Ecdysozoa</taxon>
        <taxon>Nematoda</taxon>
        <taxon>Chromadorea</taxon>
        <taxon>Rhabditida</taxon>
        <taxon>Rhabditina</taxon>
        <taxon>Rhabditomorpha</taxon>
        <taxon>Strongyloidea</taxon>
        <taxon>Ancylostomatidae</taxon>
        <taxon>Ancylostomatinae</taxon>
        <taxon>Ancylostoma</taxon>
    </lineage>
</organism>
<dbReference type="InterPro" id="IPR048333">
    <property type="entry name" value="HA2_WH"/>
</dbReference>
<proteinExistence type="predicted"/>
<evidence type="ECO:0000256" key="3">
    <source>
        <dbReference type="ARBA" id="ARBA00022806"/>
    </source>
</evidence>
<sequence>VINFPFPSAPDPETLQAAEDRLIKLGALATTTKDGRTEARITPLGRTLSVFPLAPAYAKVIAMANQHDLMPHAILLIAALSVREPMVPISSIRGDTDEDTKEKMTEVLKLRRGWCGK</sequence>
<name>A0A0C2FM81_9BILA</name>
<dbReference type="EMBL" id="KN765683">
    <property type="protein sequence ID" value="KIH47809.1"/>
    <property type="molecule type" value="Genomic_DNA"/>
</dbReference>
<dbReference type="AlphaFoldDB" id="A0A0C2FM81"/>
<reference evidence="6 7" key="1">
    <citation type="submission" date="2013-12" db="EMBL/GenBank/DDBJ databases">
        <title>Draft genome of the parsitic nematode Ancylostoma duodenale.</title>
        <authorList>
            <person name="Mitreva M."/>
        </authorList>
    </citation>
    <scope>NUCLEOTIDE SEQUENCE [LARGE SCALE GENOMIC DNA]</scope>
    <source>
        <strain evidence="6 7">Zhejiang</strain>
    </source>
</reference>
<evidence type="ECO:0000313" key="7">
    <source>
        <dbReference type="Proteomes" id="UP000054047"/>
    </source>
</evidence>
<dbReference type="Pfam" id="PF21010">
    <property type="entry name" value="HA2_C"/>
    <property type="match status" value="1"/>
</dbReference>
<dbReference type="OrthoDB" id="10025033at2759"/>
<dbReference type="GO" id="GO:0016787">
    <property type="term" value="F:hydrolase activity"/>
    <property type="evidence" value="ECO:0007669"/>
    <property type="project" value="UniProtKB-KW"/>
</dbReference>
<dbReference type="GO" id="GO:0005730">
    <property type="term" value="C:nucleolus"/>
    <property type="evidence" value="ECO:0007669"/>
    <property type="project" value="TreeGrafter"/>
</dbReference>
<evidence type="ECO:0000259" key="5">
    <source>
        <dbReference type="SMART" id="SM00847"/>
    </source>
</evidence>
<keyword evidence="2" id="KW-0378">Hydrolase</keyword>
<feature type="non-terminal residue" evidence="6">
    <location>
        <position position="1"/>
    </location>
</feature>
<accession>A0A0C2FM81</accession>
<dbReference type="Gene3D" id="1.20.120.1080">
    <property type="match status" value="1"/>
</dbReference>
<protein>
    <submittedName>
        <fullName evidence="6">Helicase associated domain protein</fullName>
    </submittedName>
</protein>
<dbReference type="PANTHER" id="PTHR18934">
    <property type="entry name" value="ATP-DEPENDENT RNA HELICASE"/>
    <property type="match status" value="1"/>
</dbReference>
<keyword evidence="4" id="KW-0067">ATP-binding</keyword>
<evidence type="ECO:0000256" key="2">
    <source>
        <dbReference type="ARBA" id="ARBA00022801"/>
    </source>
</evidence>
<feature type="non-terminal residue" evidence="6">
    <location>
        <position position="117"/>
    </location>
</feature>
<evidence type="ECO:0000256" key="1">
    <source>
        <dbReference type="ARBA" id="ARBA00022741"/>
    </source>
</evidence>
<keyword evidence="7" id="KW-1185">Reference proteome</keyword>
<dbReference type="GO" id="GO:0000462">
    <property type="term" value="P:maturation of SSU-rRNA from tricistronic rRNA transcript (SSU-rRNA, 5.8S rRNA, LSU-rRNA)"/>
    <property type="evidence" value="ECO:0007669"/>
    <property type="project" value="TreeGrafter"/>
</dbReference>
<evidence type="ECO:0000256" key="4">
    <source>
        <dbReference type="ARBA" id="ARBA00022840"/>
    </source>
</evidence>